<dbReference type="GO" id="GO:0000978">
    <property type="term" value="F:RNA polymerase II cis-regulatory region sequence-specific DNA binding"/>
    <property type="evidence" value="ECO:0007669"/>
    <property type="project" value="TreeGrafter"/>
</dbReference>
<dbReference type="GO" id="GO:0007517">
    <property type="term" value="P:muscle organ development"/>
    <property type="evidence" value="ECO:0007669"/>
    <property type="project" value="InterPro"/>
</dbReference>
<dbReference type="InterPro" id="IPR036638">
    <property type="entry name" value="HLH_DNA-bd_sf"/>
</dbReference>
<dbReference type="InterPro" id="IPR011598">
    <property type="entry name" value="bHLH_dom"/>
</dbReference>
<feature type="compositionally biased region" description="Basic and acidic residues" evidence="4">
    <location>
        <begin position="116"/>
        <end position="125"/>
    </location>
</feature>
<dbReference type="PROSITE" id="PS50888">
    <property type="entry name" value="BHLH"/>
    <property type="match status" value="1"/>
</dbReference>
<dbReference type="GO" id="GO:0000981">
    <property type="term" value="F:DNA-binding transcription factor activity, RNA polymerase II-specific"/>
    <property type="evidence" value="ECO:0007669"/>
    <property type="project" value="TreeGrafter"/>
</dbReference>
<dbReference type="FunFam" id="4.10.280.10:FF:000005">
    <property type="entry name" value="Myogenic factor"/>
    <property type="match status" value="1"/>
</dbReference>
<evidence type="ECO:0000256" key="2">
    <source>
        <dbReference type="ARBA" id="ARBA00023125"/>
    </source>
</evidence>
<gene>
    <name evidence="6" type="ORF">DGAL_LOCUS10520</name>
</gene>
<dbReference type="SUPFAM" id="SSF47459">
    <property type="entry name" value="HLH, helix-loop-helix DNA-binding domain"/>
    <property type="match status" value="1"/>
</dbReference>
<evidence type="ECO:0000256" key="4">
    <source>
        <dbReference type="SAM" id="MobiDB-lite"/>
    </source>
</evidence>
<sequence>MMSDHRRYTDGETYSGFWNTPSATIQQTTNGYEQSYPQHPQQYQYYPAAMASQHNADPYNNHPAIPLSPPSSRPVSVSSDENSLASNSGHLMPLYSTGRPSFHQSNYNSPTNGIKPDPDREDQRHFFQQRQQHMSSIEKESFMAASEEDCATYGSMSQTEDSLDSDGDESTSGHILAPESSSSGSSVASTVADHNAQHHLDGHQGRRCLLWACKACKKKNVTVDRRKAATMRERRRLRKVNEAFESLKRRTSNNPGQRLPKVEILRNAIEYIESLEDMLSSSRDPSTSGGNGGDSAQNRGDNEPISVHNNGYMTNVVAYYQTRLHQFSECLTNFSPLIGNEGSGVGQGSAPGSSSLDRLSFIVESLATTCTTTTAPTNTSTA</sequence>
<protein>
    <recommendedName>
        <fullName evidence="5">BHLH domain-containing protein</fullName>
    </recommendedName>
</protein>
<feature type="region of interest" description="Disordered" evidence="4">
    <location>
        <begin position="278"/>
        <end position="307"/>
    </location>
</feature>
<feature type="compositionally biased region" description="Low complexity" evidence="4">
    <location>
        <begin position="180"/>
        <end position="189"/>
    </location>
</feature>
<keyword evidence="7" id="KW-1185">Reference proteome</keyword>
<dbReference type="InterPro" id="IPR039704">
    <property type="entry name" value="Myogenic_factor"/>
</dbReference>
<dbReference type="AlphaFoldDB" id="A0A8J2W6K2"/>
<dbReference type="CDD" id="cd19699">
    <property type="entry name" value="bHLH_TS_dMYOD_like"/>
    <property type="match status" value="1"/>
</dbReference>
<dbReference type="PANTHER" id="PTHR11534">
    <property type="entry name" value="MYOGENIC FACTOR"/>
    <property type="match status" value="1"/>
</dbReference>
<dbReference type="InterPro" id="IPR002546">
    <property type="entry name" value="MyoD_N"/>
</dbReference>
<feature type="region of interest" description="Disordered" evidence="4">
    <location>
        <begin position="53"/>
        <end position="189"/>
    </location>
</feature>
<feature type="domain" description="BHLH" evidence="5">
    <location>
        <begin position="224"/>
        <end position="275"/>
    </location>
</feature>
<feature type="compositionally biased region" description="Basic and acidic residues" evidence="4">
    <location>
        <begin position="1"/>
        <end position="10"/>
    </location>
</feature>
<organism evidence="6 7">
    <name type="scientific">Daphnia galeata</name>
    <dbReference type="NCBI Taxonomy" id="27404"/>
    <lineage>
        <taxon>Eukaryota</taxon>
        <taxon>Metazoa</taxon>
        <taxon>Ecdysozoa</taxon>
        <taxon>Arthropoda</taxon>
        <taxon>Crustacea</taxon>
        <taxon>Branchiopoda</taxon>
        <taxon>Diplostraca</taxon>
        <taxon>Cladocera</taxon>
        <taxon>Anomopoda</taxon>
        <taxon>Daphniidae</taxon>
        <taxon>Daphnia</taxon>
    </lineage>
</organism>
<proteinExistence type="predicted"/>
<dbReference type="Pfam" id="PF01586">
    <property type="entry name" value="Basic"/>
    <property type="match status" value="1"/>
</dbReference>
<dbReference type="Proteomes" id="UP000789390">
    <property type="component" value="Unassembled WGS sequence"/>
</dbReference>
<reference evidence="6" key="1">
    <citation type="submission" date="2021-11" db="EMBL/GenBank/DDBJ databases">
        <authorList>
            <person name="Schell T."/>
        </authorList>
    </citation>
    <scope>NUCLEOTIDE SEQUENCE</scope>
    <source>
        <strain evidence="6">M5</strain>
    </source>
</reference>
<dbReference type="PANTHER" id="PTHR11534:SF9">
    <property type="entry name" value="MYOGENIC-DETERMINATION PROTEIN"/>
    <property type="match status" value="1"/>
</dbReference>
<accession>A0A8J2W6K2</accession>
<keyword evidence="2" id="KW-0238">DNA-binding</keyword>
<keyword evidence="3" id="KW-0539">Nucleus</keyword>
<comment type="caution">
    <text evidence="6">The sequence shown here is derived from an EMBL/GenBank/DDBJ whole genome shotgun (WGS) entry which is preliminary data.</text>
</comment>
<dbReference type="OrthoDB" id="10049614at2759"/>
<name>A0A8J2W6K2_9CRUS</name>
<dbReference type="GO" id="GO:0045663">
    <property type="term" value="P:positive regulation of myoblast differentiation"/>
    <property type="evidence" value="ECO:0007669"/>
    <property type="project" value="TreeGrafter"/>
</dbReference>
<dbReference type="GO" id="GO:0046983">
    <property type="term" value="F:protein dimerization activity"/>
    <property type="evidence" value="ECO:0007669"/>
    <property type="project" value="InterPro"/>
</dbReference>
<evidence type="ECO:0000313" key="7">
    <source>
        <dbReference type="Proteomes" id="UP000789390"/>
    </source>
</evidence>
<dbReference type="GO" id="GO:0005634">
    <property type="term" value="C:nucleus"/>
    <property type="evidence" value="ECO:0007669"/>
    <property type="project" value="UniProtKB-SubCell"/>
</dbReference>
<feature type="region of interest" description="Disordered" evidence="4">
    <location>
        <begin position="1"/>
        <end position="20"/>
    </location>
</feature>
<feature type="compositionally biased region" description="Polar residues" evidence="4">
    <location>
        <begin position="98"/>
        <end position="112"/>
    </location>
</feature>
<feature type="compositionally biased region" description="Polar residues" evidence="4">
    <location>
        <begin position="80"/>
        <end position="89"/>
    </location>
</feature>
<dbReference type="Gene3D" id="4.10.280.10">
    <property type="entry name" value="Helix-loop-helix DNA-binding domain"/>
    <property type="match status" value="1"/>
</dbReference>
<feature type="compositionally biased region" description="Polar residues" evidence="4">
    <location>
        <begin position="279"/>
        <end position="299"/>
    </location>
</feature>
<evidence type="ECO:0000256" key="3">
    <source>
        <dbReference type="ARBA" id="ARBA00023242"/>
    </source>
</evidence>
<evidence type="ECO:0000313" key="6">
    <source>
        <dbReference type="EMBL" id="CAH0107229.1"/>
    </source>
</evidence>
<dbReference type="Pfam" id="PF00010">
    <property type="entry name" value="HLH"/>
    <property type="match status" value="1"/>
</dbReference>
<evidence type="ECO:0000259" key="5">
    <source>
        <dbReference type="PROSITE" id="PS50888"/>
    </source>
</evidence>
<dbReference type="EMBL" id="CAKKLH010000257">
    <property type="protein sequence ID" value="CAH0107229.1"/>
    <property type="molecule type" value="Genomic_DNA"/>
</dbReference>
<dbReference type="SMART" id="SM00353">
    <property type="entry name" value="HLH"/>
    <property type="match status" value="1"/>
</dbReference>
<evidence type="ECO:0000256" key="1">
    <source>
        <dbReference type="ARBA" id="ARBA00004123"/>
    </source>
</evidence>
<dbReference type="SMART" id="SM00520">
    <property type="entry name" value="BASIC"/>
    <property type="match status" value="1"/>
</dbReference>
<comment type="subcellular location">
    <subcellularLocation>
        <location evidence="1">Nucleus</location>
    </subcellularLocation>
</comment>